<gene>
    <name evidence="2" type="ORF">QBC34DRAFT_128011</name>
</gene>
<evidence type="ECO:0000313" key="3">
    <source>
        <dbReference type="Proteomes" id="UP001321760"/>
    </source>
</evidence>
<evidence type="ECO:0008006" key="4">
    <source>
        <dbReference type="Google" id="ProtNLM"/>
    </source>
</evidence>
<evidence type="ECO:0000256" key="1">
    <source>
        <dbReference type="SAM" id="MobiDB-lite"/>
    </source>
</evidence>
<comment type="caution">
    <text evidence="2">The sequence shown here is derived from an EMBL/GenBank/DDBJ whole genome shotgun (WGS) entry which is preliminary data.</text>
</comment>
<keyword evidence="3" id="KW-1185">Reference proteome</keyword>
<organism evidence="2 3">
    <name type="scientific">Podospora aff. communis PSN243</name>
    <dbReference type="NCBI Taxonomy" id="3040156"/>
    <lineage>
        <taxon>Eukaryota</taxon>
        <taxon>Fungi</taxon>
        <taxon>Dikarya</taxon>
        <taxon>Ascomycota</taxon>
        <taxon>Pezizomycotina</taxon>
        <taxon>Sordariomycetes</taxon>
        <taxon>Sordariomycetidae</taxon>
        <taxon>Sordariales</taxon>
        <taxon>Podosporaceae</taxon>
        <taxon>Podospora</taxon>
    </lineage>
</organism>
<feature type="region of interest" description="Disordered" evidence="1">
    <location>
        <begin position="144"/>
        <end position="179"/>
    </location>
</feature>
<dbReference type="EMBL" id="MU865948">
    <property type="protein sequence ID" value="KAK4447712.1"/>
    <property type="molecule type" value="Genomic_DNA"/>
</dbReference>
<name>A0AAV9GK38_9PEZI</name>
<accession>A0AAV9GK38</accession>
<sequence length="179" mass="20549">MPEMANMAWLLQNLEPEFGPFVAQVTQALRSNPKAYNWESLTANLLDEAKRLQVAEKAIRPIQMVGKYKVKKSWKNHQKKAIFCKYCKLRGHKDEDCAFLHPEKAPKGWKHPVENQKANIKPKNNPHPREQREHNINLLMASATNTTSESRVEEITSPESQPAFDDVLDSTPNADIMEF</sequence>
<reference evidence="2" key="1">
    <citation type="journal article" date="2023" name="Mol. Phylogenet. Evol.">
        <title>Genome-scale phylogeny and comparative genomics of the fungal order Sordariales.</title>
        <authorList>
            <person name="Hensen N."/>
            <person name="Bonometti L."/>
            <person name="Westerberg I."/>
            <person name="Brannstrom I.O."/>
            <person name="Guillou S."/>
            <person name="Cros-Aarteil S."/>
            <person name="Calhoun S."/>
            <person name="Haridas S."/>
            <person name="Kuo A."/>
            <person name="Mondo S."/>
            <person name="Pangilinan J."/>
            <person name="Riley R."/>
            <person name="LaButti K."/>
            <person name="Andreopoulos B."/>
            <person name="Lipzen A."/>
            <person name="Chen C."/>
            <person name="Yan M."/>
            <person name="Daum C."/>
            <person name="Ng V."/>
            <person name="Clum A."/>
            <person name="Steindorff A."/>
            <person name="Ohm R.A."/>
            <person name="Martin F."/>
            <person name="Silar P."/>
            <person name="Natvig D.O."/>
            <person name="Lalanne C."/>
            <person name="Gautier V."/>
            <person name="Ament-Velasquez S.L."/>
            <person name="Kruys A."/>
            <person name="Hutchinson M.I."/>
            <person name="Powell A.J."/>
            <person name="Barry K."/>
            <person name="Miller A.N."/>
            <person name="Grigoriev I.V."/>
            <person name="Debuchy R."/>
            <person name="Gladieux P."/>
            <person name="Hiltunen Thoren M."/>
            <person name="Johannesson H."/>
        </authorList>
    </citation>
    <scope>NUCLEOTIDE SEQUENCE</scope>
    <source>
        <strain evidence="2">PSN243</strain>
    </source>
</reference>
<proteinExistence type="predicted"/>
<dbReference type="Proteomes" id="UP001321760">
    <property type="component" value="Unassembled WGS sequence"/>
</dbReference>
<reference evidence="2" key="2">
    <citation type="submission" date="2023-05" db="EMBL/GenBank/DDBJ databases">
        <authorList>
            <consortium name="Lawrence Berkeley National Laboratory"/>
            <person name="Steindorff A."/>
            <person name="Hensen N."/>
            <person name="Bonometti L."/>
            <person name="Westerberg I."/>
            <person name="Brannstrom I.O."/>
            <person name="Guillou S."/>
            <person name="Cros-Aarteil S."/>
            <person name="Calhoun S."/>
            <person name="Haridas S."/>
            <person name="Kuo A."/>
            <person name="Mondo S."/>
            <person name="Pangilinan J."/>
            <person name="Riley R."/>
            <person name="Labutti K."/>
            <person name="Andreopoulos B."/>
            <person name="Lipzen A."/>
            <person name="Chen C."/>
            <person name="Yanf M."/>
            <person name="Daum C."/>
            <person name="Ng V."/>
            <person name="Clum A."/>
            <person name="Ohm R."/>
            <person name="Martin F."/>
            <person name="Silar P."/>
            <person name="Natvig D."/>
            <person name="Lalanne C."/>
            <person name="Gautier V."/>
            <person name="Ament-Velasquez S.L."/>
            <person name="Kruys A."/>
            <person name="Hutchinson M.I."/>
            <person name="Powell A.J."/>
            <person name="Barry K."/>
            <person name="Miller A.N."/>
            <person name="Grigoriev I.V."/>
            <person name="Debuchy R."/>
            <person name="Gladieux P."/>
            <person name="Thoren M.H."/>
            <person name="Johannesson H."/>
        </authorList>
    </citation>
    <scope>NUCLEOTIDE SEQUENCE</scope>
    <source>
        <strain evidence="2">PSN243</strain>
    </source>
</reference>
<protein>
    <recommendedName>
        <fullName evidence="4">CCHC-type domain-containing protein</fullName>
    </recommendedName>
</protein>
<dbReference type="AlphaFoldDB" id="A0AAV9GK38"/>
<evidence type="ECO:0000313" key="2">
    <source>
        <dbReference type="EMBL" id="KAK4447712.1"/>
    </source>
</evidence>